<organism evidence="2 3">
    <name type="scientific">Anaeroplasma bactoclasticum</name>
    <dbReference type="NCBI Taxonomy" id="2088"/>
    <lineage>
        <taxon>Bacteria</taxon>
        <taxon>Bacillati</taxon>
        <taxon>Mycoplasmatota</taxon>
        <taxon>Mollicutes</taxon>
        <taxon>Anaeroplasmatales</taxon>
        <taxon>Anaeroplasmataceae</taxon>
        <taxon>Anaeroplasma</taxon>
    </lineage>
</organism>
<dbReference type="Gene3D" id="1.10.1200.10">
    <property type="entry name" value="ACP-like"/>
    <property type="match status" value="1"/>
</dbReference>
<protein>
    <submittedName>
        <fullName evidence="2">Acyl carrier protein</fullName>
    </submittedName>
</protein>
<dbReference type="SUPFAM" id="SSF47336">
    <property type="entry name" value="ACP-like"/>
    <property type="match status" value="1"/>
</dbReference>
<dbReference type="Pfam" id="PF00550">
    <property type="entry name" value="PP-binding"/>
    <property type="match status" value="1"/>
</dbReference>
<feature type="domain" description="Carrier" evidence="1">
    <location>
        <begin position="4"/>
        <end position="80"/>
    </location>
</feature>
<evidence type="ECO:0000259" key="1">
    <source>
        <dbReference type="PROSITE" id="PS50075"/>
    </source>
</evidence>
<gene>
    <name evidence="2" type="ORF">EI71_00299</name>
</gene>
<keyword evidence="3" id="KW-1185">Reference proteome</keyword>
<name>A0A397S314_9MOLU</name>
<dbReference type="OrthoDB" id="9810922at2"/>
<dbReference type="InterPro" id="IPR036736">
    <property type="entry name" value="ACP-like_sf"/>
</dbReference>
<evidence type="ECO:0000313" key="3">
    <source>
        <dbReference type="Proteomes" id="UP000266506"/>
    </source>
</evidence>
<reference evidence="2 3" key="1">
    <citation type="submission" date="2018-08" db="EMBL/GenBank/DDBJ databases">
        <title>Genomic Encyclopedia of Archaeal and Bacterial Type Strains, Phase II (KMG-II): from individual species to whole genera.</title>
        <authorList>
            <person name="Goeker M."/>
        </authorList>
    </citation>
    <scope>NUCLEOTIDE SEQUENCE [LARGE SCALE GENOMIC DNA]</scope>
    <source>
        <strain evidence="2 3">ATCC 27112</strain>
    </source>
</reference>
<sequence>MSKQDIKNKVIDILKTNVEKFKEIELDENTKINTQKELDSMTFIYLMCKLEEEFHIEIPEKKWVNFKTLGDVIDEIERLI</sequence>
<dbReference type="AlphaFoldDB" id="A0A397S314"/>
<dbReference type="InParanoid" id="A0A397S314"/>
<proteinExistence type="predicted"/>
<dbReference type="Proteomes" id="UP000266506">
    <property type="component" value="Unassembled WGS sequence"/>
</dbReference>
<dbReference type="PROSITE" id="PS50075">
    <property type="entry name" value="CARRIER"/>
    <property type="match status" value="1"/>
</dbReference>
<comment type="caution">
    <text evidence="2">The sequence shown here is derived from an EMBL/GenBank/DDBJ whole genome shotgun (WGS) entry which is preliminary data.</text>
</comment>
<dbReference type="RefSeq" id="WP_119015468.1">
    <property type="nucleotide sequence ID" value="NZ_QXEV01000002.1"/>
</dbReference>
<dbReference type="InterPro" id="IPR009081">
    <property type="entry name" value="PP-bd_ACP"/>
</dbReference>
<evidence type="ECO:0000313" key="2">
    <source>
        <dbReference type="EMBL" id="RIA78347.1"/>
    </source>
</evidence>
<accession>A0A397S314</accession>
<dbReference type="EMBL" id="QXEV01000002">
    <property type="protein sequence ID" value="RIA78347.1"/>
    <property type="molecule type" value="Genomic_DNA"/>
</dbReference>